<comment type="caution">
    <text evidence="1">The sequence shown here is derived from an EMBL/GenBank/DDBJ whole genome shotgun (WGS) entry which is preliminary data.</text>
</comment>
<accession>A0A8H9DBH8</accession>
<dbReference type="Proteomes" id="UP000601736">
    <property type="component" value="Unassembled WGS sequence"/>
</dbReference>
<evidence type="ECO:0000313" key="2">
    <source>
        <dbReference type="Proteomes" id="UP000601736"/>
    </source>
</evidence>
<sequence>MLYQLSYNSLYNLTNKRGIIVV</sequence>
<protein>
    <submittedName>
        <fullName evidence="1">Uncharacterized protein</fullName>
    </submittedName>
</protein>
<dbReference type="EMBL" id="CAJNAP010000015">
    <property type="protein sequence ID" value="CAE6506400.1"/>
    <property type="molecule type" value="Genomic_DNA"/>
</dbReference>
<gene>
    <name evidence="1" type="ORF">NMYAN_220003</name>
</gene>
<proteinExistence type="predicted"/>
<organism evidence="1 2">
    <name type="scientific">Nitrosomonas nitrosa</name>
    <dbReference type="NCBI Taxonomy" id="52442"/>
    <lineage>
        <taxon>Bacteria</taxon>
        <taxon>Pseudomonadati</taxon>
        <taxon>Pseudomonadota</taxon>
        <taxon>Betaproteobacteria</taxon>
        <taxon>Nitrosomonadales</taxon>
        <taxon>Nitrosomonadaceae</taxon>
        <taxon>Nitrosomonas</taxon>
    </lineage>
</organism>
<name>A0A8H9DBH8_9PROT</name>
<reference evidence="1" key="1">
    <citation type="submission" date="2021-02" db="EMBL/GenBank/DDBJ databases">
        <authorList>
            <person name="Han P."/>
        </authorList>
    </citation>
    <scope>NUCLEOTIDE SEQUENCE</scope>
    <source>
        <strain evidence="1">Nitrosomonas nitrosa 18-3D</strain>
    </source>
</reference>
<evidence type="ECO:0000313" key="1">
    <source>
        <dbReference type="EMBL" id="CAE6506400.1"/>
    </source>
</evidence>
<dbReference type="AlphaFoldDB" id="A0A8H9DBH8"/>